<feature type="domain" description="Mycothiol-dependent maleylpyruvate isomerase metal-binding" evidence="1">
    <location>
        <begin position="14"/>
        <end position="159"/>
    </location>
</feature>
<sequence length="211" mass="22326">MSEIADAYLIAAGSVLDLVGRLEVSAAWDRPSALAEWSVGGLAGHLAAQVFLGLSRLSDDPGVDPIALDEHYRRAAWVTAEIGDEVSQNIRTGGQRDAADGHDALMTRLREATATLPAVLAAVPSDQPVLIPWQGWSLRRDDFLVTRMMEIAVHSDDLAASVGVSAPGLPDEVLGPVLSLLTRLAVRRHGQSAVLAALTRAERAPAAINAF</sequence>
<keyword evidence="3" id="KW-1185">Reference proteome</keyword>
<evidence type="ECO:0000313" key="2">
    <source>
        <dbReference type="EMBL" id="MBF4769690.1"/>
    </source>
</evidence>
<dbReference type="GO" id="GO:0016853">
    <property type="term" value="F:isomerase activity"/>
    <property type="evidence" value="ECO:0007669"/>
    <property type="project" value="UniProtKB-KW"/>
</dbReference>
<gene>
    <name evidence="2" type="ORF">ISU10_18125</name>
</gene>
<reference evidence="2" key="1">
    <citation type="submission" date="2020-11" db="EMBL/GenBank/DDBJ databases">
        <title>Nocardioides cynanchi sp. nov., isolated from soil of rhizosphere of Cynanchum wilfordii.</title>
        <authorList>
            <person name="Lee J.-S."/>
            <person name="Suh M.K."/>
            <person name="Kim J.-S."/>
        </authorList>
    </citation>
    <scope>NUCLEOTIDE SEQUENCE</scope>
    <source>
        <strain evidence="2">KCTC 19276</strain>
    </source>
</reference>
<dbReference type="InterPro" id="IPR034660">
    <property type="entry name" value="DinB/YfiT-like"/>
</dbReference>
<dbReference type="Proteomes" id="UP000660668">
    <property type="component" value="Unassembled WGS sequence"/>
</dbReference>
<dbReference type="GO" id="GO:0046872">
    <property type="term" value="F:metal ion binding"/>
    <property type="evidence" value="ECO:0007669"/>
    <property type="project" value="InterPro"/>
</dbReference>
<dbReference type="SUPFAM" id="SSF109854">
    <property type="entry name" value="DinB/YfiT-like putative metalloenzymes"/>
    <property type="match status" value="1"/>
</dbReference>
<keyword evidence="2" id="KW-0413">Isomerase</keyword>
<accession>A0A930VTN3</accession>
<proteinExistence type="predicted"/>
<name>A0A930VTN3_9ACTN</name>
<dbReference type="InterPro" id="IPR024344">
    <property type="entry name" value="MDMPI_metal-binding"/>
</dbReference>
<protein>
    <submittedName>
        <fullName evidence="2">Maleylpyruvate isomerase N-terminal domain-containing protein</fullName>
    </submittedName>
</protein>
<dbReference type="AlphaFoldDB" id="A0A930VTN3"/>
<dbReference type="Gene3D" id="1.20.120.450">
    <property type="entry name" value="dinb family like domain"/>
    <property type="match status" value="1"/>
</dbReference>
<evidence type="ECO:0000259" key="1">
    <source>
        <dbReference type="Pfam" id="PF11716"/>
    </source>
</evidence>
<comment type="caution">
    <text evidence="2">The sequence shown here is derived from an EMBL/GenBank/DDBJ whole genome shotgun (WGS) entry which is preliminary data.</text>
</comment>
<dbReference type="Pfam" id="PF11716">
    <property type="entry name" value="MDMPI_N"/>
    <property type="match status" value="1"/>
</dbReference>
<dbReference type="EMBL" id="JADKPO010000030">
    <property type="protein sequence ID" value="MBF4769690.1"/>
    <property type="molecule type" value="Genomic_DNA"/>
</dbReference>
<evidence type="ECO:0000313" key="3">
    <source>
        <dbReference type="Proteomes" id="UP000660668"/>
    </source>
</evidence>
<dbReference type="RefSeq" id="WP_194697837.1">
    <property type="nucleotide sequence ID" value="NZ_JADKPO010000030.1"/>
</dbReference>
<organism evidence="2 3">
    <name type="scientific">Nocardioides agariphilus</name>
    <dbReference type="NCBI Taxonomy" id="433664"/>
    <lineage>
        <taxon>Bacteria</taxon>
        <taxon>Bacillati</taxon>
        <taxon>Actinomycetota</taxon>
        <taxon>Actinomycetes</taxon>
        <taxon>Propionibacteriales</taxon>
        <taxon>Nocardioidaceae</taxon>
        <taxon>Nocardioides</taxon>
    </lineage>
</organism>